<reference evidence="10" key="1">
    <citation type="journal article" date="2023" name="Mol. Biol. Evol.">
        <title>Third-Generation Sequencing Reveals the Adaptive Role of the Epigenome in Three Deep-Sea Polychaetes.</title>
        <authorList>
            <person name="Perez M."/>
            <person name="Aroh O."/>
            <person name="Sun Y."/>
            <person name="Lan Y."/>
            <person name="Juniper S.K."/>
            <person name="Young C.R."/>
            <person name="Angers B."/>
            <person name="Qian P.Y."/>
        </authorList>
    </citation>
    <scope>NUCLEOTIDE SEQUENCE</scope>
    <source>
        <strain evidence="10">R07B-5</strain>
    </source>
</reference>
<feature type="compositionally biased region" description="Basic and acidic residues" evidence="8">
    <location>
        <begin position="21"/>
        <end position="59"/>
    </location>
</feature>
<keyword evidence="6" id="KW-0539">Nucleus</keyword>
<feature type="domain" description="C2H2-type" evidence="9">
    <location>
        <begin position="138"/>
        <end position="166"/>
    </location>
</feature>
<keyword evidence="5" id="KW-0862">Zinc</keyword>
<feature type="region of interest" description="Disordered" evidence="8">
    <location>
        <begin position="402"/>
        <end position="520"/>
    </location>
</feature>
<feature type="compositionally biased region" description="Polar residues" evidence="8">
    <location>
        <begin position="425"/>
        <end position="448"/>
    </location>
</feature>
<evidence type="ECO:0000256" key="7">
    <source>
        <dbReference type="PROSITE-ProRule" id="PRU00042"/>
    </source>
</evidence>
<sequence>MDSDPVQKTITPKRTKTAQSADDKKAAGKTTEKPTKSADKKASPQKKNGGEKSENDKPSVDGGDNETDSEDEEESGHFYKCRLPACGRSYEDVASLKAHIKKSHSTMTLFPCPYCSCLWSDYNRMLDHFPAHTGPTPYRCVQCDVCFAKNSQLRKHLKKSHHVNKKFRCTLTDCTFDTNLWTDFKVHNLSYHTNEKAFTCFACDAKFTNLNDYFLHIESGMETLICCSQCTMKAKMRHTILRHAGSVHPGLSKGVFVETTVKCAEPNTQSQPTAVLLKTKRVVYEHLKKIILHECGHCDFADENKASFDRHVKSHSLSDKLQLAFSCPHCPFGSSDINQYKTHIANHRSKPTHQLRCFKCTHCPFVTNVMMMIEKHLQEMHKNRPFKFEVQQDVVAAKMKRTGANSGMTQSGSSVTTSSTVVQAKSGSSATGKVQQSVHSTETSSSGNAVKKDAVVKHRMSATETKRGRVKRRRRIKRIHSSDDDDDYDDDETYSPKEKSKHVTTPEPTTQITDRSLSLRRSCRIAKAPKRTDNINKISSDEADAGCDIDDEEPTVPLSKNVNDSTRPQPATPRTTPAERAPATAPRAVAKDSGVQIDRFHCDSCEFACADWKVMHDHVQSSHGNWTQWNNVSMAVSSTATTTMAAAAGEHAPGDKTTTATGRRLWFRAGRTEVLVQLVQY</sequence>
<evidence type="ECO:0000256" key="3">
    <source>
        <dbReference type="ARBA" id="ARBA00022737"/>
    </source>
</evidence>
<feature type="compositionally biased region" description="Low complexity" evidence="8">
    <location>
        <begin position="566"/>
        <end position="588"/>
    </location>
</feature>
<evidence type="ECO:0000256" key="6">
    <source>
        <dbReference type="ARBA" id="ARBA00023242"/>
    </source>
</evidence>
<dbReference type="InterPro" id="IPR013087">
    <property type="entry name" value="Znf_C2H2_type"/>
</dbReference>
<proteinExistence type="predicted"/>
<evidence type="ECO:0000256" key="1">
    <source>
        <dbReference type="ARBA" id="ARBA00004123"/>
    </source>
</evidence>
<dbReference type="PROSITE" id="PS00028">
    <property type="entry name" value="ZINC_FINGER_C2H2_1"/>
    <property type="match status" value="3"/>
</dbReference>
<evidence type="ECO:0000256" key="2">
    <source>
        <dbReference type="ARBA" id="ARBA00022723"/>
    </source>
</evidence>
<feature type="compositionally biased region" description="Polar residues" evidence="8">
    <location>
        <begin position="1"/>
        <end position="10"/>
    </location>
</feature>
<dbReference type="GO" id="GO:0008270">
    <property type="term" value="F:zinc ion binding"/>
    <property type="evidence" value="ECO:0007669"/>
    <property type="project" value="UniProtKB-KW"/>
</dbReference>
<feature type="region of interest" description="Disordered" evidence="8">
    <location>
        <begin position="534"/>
        <end position="590"/>
    </location>
</feature>
<dbReference type="PROSITE" id="PS50157">
    <property type="entry name" value="ZINC_FINGER_C2H2_2"/>
    <property type="match status" value="3"/>
</dbReference>
<evidence type="ECO:0000256" key="8">
    <source>
        <dbReference type="SAM" id="MobiDB-lite"/>
    </source>
</evidence>
<dbReference type="SUPFAM" id="SSF57667">
    <property type="entry name" value="beta-beta-alpha zinc fingers"/>
    <property type="match status" value="2"/>
</dbReference>
<feature type="domain" description="C2H2-type" evidence="9">
    <location>
        <begin position="79"/>
        <end position="105"/>
    </location>
</feature>
<dbReference type="PANTHER" id="PTHR24376">
    <property type="entry name" value="ZINC FINGER PROTEIN"/>
    <property type="match status" value="1"/>
</dbReference>
<comment type="caution">
    <text evidence="10">The sequence shown here is derived from an EMBL/GenBank/DDBJ whole genome shotgun (WGS) entry which is preliminary data.</text>
</comment>
<keyword evidence="11" id="KW-1185">Reference proteome</keyword>
<feature type="compositionally biased region" description="Acidic residues" evidence="8">
    <location>
        <begin position="63"/>
        <end position="74"/>
    </location>
</feature>
<feature type="compositionally biased region" description="Low complexity" evidence="8">
    <location>
        <begin position="406"/>
        <end position="423"/>
    </location>
</feature>
<dbReference type="GO" id="GO:0005634">
    <property type="term" value="C:nucleus"/>
    <property type="evidence" value="ECO:0007669"/>
    <property type="project" value="UniProtKB-SubCell"/>
</dbReference>
<comment type="subcellular location">
    <subcellularLocation>
        <location evidence="1">Nucleus</location>
    </subcellularLocation>
</comment>
<protein>
    <recommendedName>
        <fullName evidence="9">C2H2-type domain-containing protein</fullName>
    </recommendedName>
</protein>
<gene>
    <name evidence="10" type="ORF">NP493_338g00001</name>
</gene>
<dbReference type="Proteomes" id="UP001209878">
    <property type="component" value="Unassembled WGS sequence"/>
</dbReference>
<feature type="region of interest" description="Disordered" evidence="8">
    <location>
        <begin position="1"/>
        <end position="76"/>
    </location>
</feature>
<evidence type="ECO:0000259" key="9">
    <source>
        <dbReference type="PROSITE" id="PS50157"/>
    </source>
</evidence>
<feature type="compositionally biased region" description="Polar residues" evidence="8">
    <location>
        <begin position="506"/>
        <end position="516"/>
    </location>
</feature>
<feature type="compositionally biased region" description="Basic residues" evidence="8">
    <location>
        <begin position="468"/>
        <end position="479"/>
    </location>
</feature>
<dbReference type="AlphaFoldDB" id="A0AAD9NVM5"/>
<dbReference type="Gene3D" id="3.30.160.60">
    <property type="entry name" value="Classic Zinc Finger"/>
    <property type="match status" value="4"/>
</dbReference>
<dbReference type="SMART" id="SM00355">
    <property type="entry name" value="ZnF_C2H2"/>
    <property type="match status" value="10"/>
</dbReference>
<evidence type="ECO:0000313" key="11">
    <source>
        <dbReference type="Proteomes" id="UP001209878"/>
    </source>
</evidence>
<evidence type="ECO:0000256" key="4">
    <source>
        <dbReference type="ARBA" id="ARBA00022771"/>
    </source>
</evidence>
<feature type="compositionally biased region" description="Acidic residues" evidence="8">
    <location>
        <begin position="483"/>
        <end position="493"/>
    </location>
</feature>
<dbReference type="EMBL" id="JAODUO010000340">
    <property type="protein sequence ID" value="KAK2182678.1"/>
    <property type="molecule type" value="Genomic_DNA"/>
</dbReference>
<dbReference type="PANTHER" id="PTHR24376:SF235">
    <property type="entry name" value="C2H2-TYPE DOMAIN-CONTAINING PROTEIN"/>
    <property type="match status" value="1"/>
</dbReference>
<organism evidence="10 11">
    <name type="scientific">Ridgeia piscesae</name>
    <name type="common">Tubeworm</name>
    <dbReference type="NCBI Taxonomy" id="27915"/>
    <lineage>
        <taxon>Eukaryota</taxon>
        <taxon>Metazoa</taxon>
        <taxon>Spiralia</taxon>
        <taxon>Lophotrochozoa</taxon>
        <taxon>Annelida</taxon>
        <taxon>Polychaeta</taxon>
        <taxon>Sedentaria</taxon>
        <taxon>Canalipalpata</taxon>
        <taxon>Sabellida</taxon>
        <taxon>Siboglinidae</taxon>
        <taxon>Ridgeia</taxon>
    </lineage>
</organism>
<accession>A0AAD9NVM5</accession>
<dbReference type="InterPro" id="IPR036236">
    <property type="entry name" value="Znf_C2H2_sf"/>
</dbReference>
<evidence type="ECO:0000313" key="10">
    <source>
        <dbReference type="EMBL" id="KAK2182678.1"/>
    </source>
</evidence>
<feature type="domain" description="C2H2-type" evidence="9">
    <location>
        <begin position="110"/>
        <end position="137"/>
    </location>
</feature>
<keyword evidence="4 7" id="KW-0863">Zinc-finger</keyword>
<keyword evidence="3" id="KW-0677">Repeat</keyword>
<evidence type="ECO:0000256" key="5">
    <source>
        <dbReference type="ARBA" id="ARBA00022833"/>
    </source>
</evidence>
<keyword evidence="2" id="KW-0479">Metal-binding</keyword>
<feature type="compositionally biased region" description="Acidic residues" evidence="8">
    <location>
        <begin position="541"/>
        <end position="554"/>
    </location>
</feature>
<name>A0AAD9NVM5_RIDPI</name>